<dbReference type="EMBL" id="QHHQ01000008">
    <property type="protein sequence ID" value="RAH97615.1"/>
    <property type="molecule type" value="Genomic_DNA"/>
</dbReference>
<name>A0A8B2NM88_9HYPH</name>
<proteinExistence type="predicted"/>
<dbReference type="InterPro" id="IPR038666">
    <property type="entry name" value="SSP1_head-tail_sf"/>
</dbReference>
<dbReference type="Gene3D" id="2.40.10.270">
    <property type="entry name" value="Bacteriophage SPP1 head-tail adaptor protein"/>
    <property type="match status" value="1"/>
</dbReference>
<keyword evidence="2" id="KW-1185">Reference proteome</keyword>
<dbReference type="OrthoDB" id="7478737at2"/>
<dbReference type="NCBIfam" id="TIGR01563">
    <property type="entry name" value="gp16_SPP1"/>
    <property type="match status" value="1"/>
</dbReference>
<dbReference type="Proteomes" id="UP000249590">
    <property type="component" value="Unassembled WGS sequence"/>
</dbReference>
<comment type="caution">
    <text evidence="1">The sequence shown here is derived from an EMBL/GenBank/DDBJ whole genome shotgun (WGS) entry which is preliminary data.</text>
</comment>
<sequence>MITSGQLDKIIEIKALTQAQDEYGAISESWATFATVHAQRLETRTSDFLRASGEGSETVAAFRIRWRPDVSVADRLSCNGDNFEIIEVVELGRRRALELRCRGRV</sequence>
<protein>
    <submittedName>
        <fullName evidence="1">Head-tail adaptor protein</fullName>
    </submittedName>
</protein>
<evidence type="ECO:0000313" key="1">
    <source>
        <dbReference type="EMBL" id="RAH97615.1"/>
    </source>
</evidence>
<reference evidence="1 2" key="1">
    <citation type="submission" date="2018-05" db="EMBL/GenBank/DDBJ databases">
        <title>Acuticoccus sediminis sp. nov., isolated from deep-sea sediment of Indian Ocean.</title>
        <authorList>
            <person name="Liu X."/>
            <person name="Lai Q."/>
            <person name="Du Y."/>
            <person name="Sun F."/>
            <person name="Zhang X."/>
            <person name="Wang S."/>
            <person name="Shao Z."/>
        </authorList>
    </citation>
    <scope>NUCLEOTIDE SEQUENCE [LARGE SCALE GENOMIC DNA]</scope>
    <source>
        <strain evidence="1 2">PTG4-2</strain>
    </source>
</reference>
<accession>A0A8B2NM88</accession>
<organism evidence="1 2">
    <name type="scientific">Acuticoccus sediminis</name>
    <dbReference type="NCBI Taxonomy" id="2184697"/>
    <lineage>
        <taxon>Bacteria</taxon>
        <taxon>Pseudomonadati</taxon>
        <taxon>Pseudomonadota</taxon>
        <taxon>Alphaproteobacteria</taxon>
        <taxon>Hyphomicrobiales</taxon>
        <taxon>Amorphaceae</taxon>
        <taxon>Acuticoccus</taxon>
    </lineage>
</organism>
<dbReference type="Pfam" id="PF05521">
    <property type="entry name" value="Phage_HCP"/>
    <property type="match status" value="1"/>
</dbReference>
<dbReference type="InterPro" id="IPR008767">
    <property type="entry name" value="Phage_SPP1_head-tail_adaptor"/>
</dbReference>
<dbReference type="RefSeq" id="WP_111351409.1">
    <property type="nucleotide sequence ID" value="NZ_QHHQ01000008.1"/>
</dbReference>
<dbReference type="AlphaFoldDB" id="A0A8B2NM88"/>
<evidence type="ECO:0000313" key="2">
    <source>
        <dbReference type="Proteomes" id="UP000249590"/>
    </source>
</evidence>
<gene>
    <name evidence="1" type="ORF">DLJ53_27560</name>
</gene>